<dbReference type="Proteomes" id="UP000886520">
    <property type="component" value="Chromosome 25"/>
</dbReference>
<feature type="compositionally biased region" description="Basic and acidic residues" evidence="2">
    <location>
        <begin position="1"/>
        <end position="16"/>
    </location>
</feature>
<feature type="coiled-coil region" evidence="1">
    <location>
        <begin position="60"/>
        <end position="143"/>
    </location>
</feature>
<keyword evidence="1" id="KW-0175">Coiled coil</keyword>
<gene>
    <name evidence="3" type="ORF">GOP47_0025937</name>
</gene>
<feature type="region of interest" description="Disordered" evidence="2">
    <location>
        <begin position="1"/>
        <end position="28"/>
    </location>
</feature>
<dbReference type="AlphaFoldDB" id="A0A9D4Z2J6"/>
<evidence type="ECO:0000256" key="1">
    <source>
        <dbReference type="SAM" id="Coils"/>
    </source>
</evidence>
<evidence type="ECO:0000313" key="3">
    <source>
        <dbReference type="EMBL" id="KAI5059618.1"/>
    </source>
</evidence>
<protein>
    <submittedName>
        <fullName evidence="3">Uncharacterized protein</fullName>
    </submittedName>
</protein>
<evidence type="ECO:0000313" key="4">
    <source>
        <dbReference type="Proteomes" id="UP000886520"/>
    </source>
</evidence>
<proteinExistence type="predicted"/>
<sequence>MTLGPRKEVEEKKEEEASTSQTISIPPQFQLPTTNLARSALIRKLAEEIAKEDLRTVMALEKEQENNADLSLAVASINTKLKNKEKEVEARNKEAKELRKANKELEKTNMALLEDLKRRESQIERMSQKRDKYQKQYEDEKAHKDLQASVAQSSKLALENKEKLYEQAHKSATESVEVAWCQQVAIDTLKRRVADQARQLDSFLENPMLIPSIEQELVTALRAQNDNLREKYETEQTSKSAMEEALHKAKKDQEVDLKTLNSALENITKEVLDLLSQLSKVERIQSLTPREKGEVVVVEEAETELIDTSHDTQE</sequence>
<feature type="coiled-coil region" evidence="1">
    <location>
        <begin position="186"/>
        <end position="284"/>
    </location>
</feature>
<feature type="compositionally biased region" description="Polar residues" evidence="2">
    <location>
        <begin position="18"/>
        <end position="28"/>
    </location>
</feature>
<reference evidence="3" key="1">
    <citation type="submission" date="2021-01" db="EMBL/GenBank/DDBJ databases">
        <title>Adiantum capillus-veneris genome.</title>
        <authorList>
            <person name="Fang Y."/>
            <person name="Liao Q."/>
        </authorList>
    </citation>
    <scope>NUCLEOTIDE SEQUENCE</scope>
    <source>
        <strain evidence="3">H3</strain>
        <tissue evidence="3">Leaf</tissue>
    </source>
</reference>
<organism evidence="3 4">
    <name type="scientific">Adiantum capillus-veneris</name>
    <name type="common">Maidenhair fern</name>
    <dbReference type="NCBI Taxonomy" id="13818"/>
    <lineage>
        <taxon>Eukaryota</taxon>
        <taxon>Viridiplantae</taxon>
        <taxon>Streptophyta</taxon>
        <taxon>Embryophyta</taxon>
        <taxon>Tracheophyta</taxon>
        <taxon>Polypodiopsida</taxon>
        <taxon>Polypodiidae</taxon>
        <taxon>Polypodiales</taxon>
        <taxon>Pteridineae</taxon>
        <taxon>Pteridaceae</taxon>
        <taxon>Vittarioideae</taxon>
        <taxon>Adiantum</taxon>
    </lineage>
</organism>
<accession>A0A9D4Z2J6</accession>
<evidence type="ECO:0000256" key="2">
    <source>
        <dbReference type="SAM" id="MobiDB-lite"/>
    </source>
</evidence>
<keyword evidence="4" id="KW-1185">Reference proteome</keyword>
<comment type="caution">
    <text evidence="3">The sequence shown here is derived from an EMBL/GenBank/DDBJ whole genome shotgun (WGS) entry which is preliminary data.</text>
</comment>
<name>A0A9D4Z2J6_ADICA</name>
<dbReference type="EMBL" id="JABFUD020000025">
    <property type="protein sequence ID" value="KAI5059618.1"/>
    <property type="molecule type" value="Genomic_DNA"/>
</dbReference>